<accession>A0A643F6C3</accession>
<dbReference type="EMBL" id="VZPB01000086">
    <property type="protein sequence ID" value="KAB0573880.1"/>
    <property type="molecule type" value="Genomic_DNA"/>
</dbReference>
<dbReference type="InterPro" id="IPR036890">
    <property type="entry name" value="HATPase_C_sf"/>
</dbReference>
<comment type="caution">
    <text evidence="1">The sequence shown here is derived from an EMBL/GenBank/DDBJ whole genome shotgun (WGS) entry which is preliminary data.</text>
</comment>
<dbReference type="OrthoDB" id="9149617at2"/>
<evidence type="ECO:0008006" key="3">
    <source>
        <dbReference type="Google" id="ProtNLM"/>
    </source>
</evidence>
<evidence type="ECO:0000313" key="1">
    <source>
        <dbReference type="EMBL" id="KAB0573880.1"/>
    </source>
</evidence>
<dbReference type="Gene3D" id="3.30.565.10">
    <property type="entry name" value="Histidine kinase-like ATPase, C-terminal domain"/>
    <property type="match status" value="1"/>
</dbReference>
<gene>
    <name evidence="1" type="ORF">F7Q92_20355</name>
</gene>
<sequence>MTALAPATNERYWLQIISQMGGEVAMHLSAAQAHLEALSPILTAAPELQDLQDRLARVRQIGMLGQQLARMAAGEVHQVPEEVSLTTILREILAQQKARAALRGVELHRAMHPATVLLDPSLLHSFVQHLTDWALAQAQDQLDIRLELHDWPPQARLQLTASHPQPSEEPPSSDQLLAWCLIEQMVRAQHLRLERLDRPDVTQLVIGFPQTLNQDADFGVGDDDAEQLSSAFALSQASRPLAGSHWLVIAGQRDVRTEVREALSTSGMLVDFVGSVQEAASFCQDSLPHGILFEAILGGERVERLRHRLSARAPQLVWVEMAAEGLHALAGEPALGRPARIGRDALSGQLVALLESEYTRHL</sequence>
<reference evidence="1 2" key="1">
    <citation type="submission" date="2019-09" db="EMBL/GenBank/DDBJ databases">
        <title>Draft genome sequences of 48 bacterial type strains from the CCUG.</title>
        <authorList>
            <person name="Tunovic T."/>
            <person name="Pineiro-Iglesias B."/>
            <person name="Unosson C."/>
            <person name="Inganas E."/>
            <person name="Ohlen M."/>
            <person name="Cardew S."/>
            <person name="Jensie-Markopoulos S."/>
            <person name="Salva-Serra F."/>
            <person name="Jaen-Luchoro D."/>
            <person name="Karlsson R."/>
            <person name="Svensson-Stadler L."/>
            <person name="Chun J."/>
            <person name="Moore E."/>
        </authorList>
    </citation>
    <scope>NUCLEOTIDE SEQUENCE [LARGE SCALE GENOMIC DNA]</scope>
    <source>
        <strain evidence="1 2">CCUG 30977</strain>
    </source>
</reference>
<dbReference type="RefSeq" id="WP_151125897.1">
    <property type="nucleotide sequence ID" value="NZ_CP088081.1"/>
</dbReference>
<protein>
    <recommendedName>
        <fullName evidence="3">Histidine kinase</fullName>
    </recommendedName>
</protein>
<keyword evidence="2" id="KW-1185">Reference proteome</keyword>
<dbReference type="Proteomes" id="UP000430120">
    <property type="component" value="Unassembled WGS sequence"/>
</dbReference>
<proteinExistence type="predicted"/>
<dbReference type="AlphaFoldDB" id="A0A643F6C3"/>
<organism evidence="1 2">
    <name type="scientific">Ideonella dechloratans</name>
    <dbReference type="NCBI Taxonomy" id="36863"/>
    <lineage>
        <taxon>Bacteria</taxon>
        <taxon>Pseudomonadati</taxon>
        <taxon>Pseudomonadota</taxon>
        <taxon>Betaproteobacteria</taxon>
        <taxon>Burkholderiales</taxon>
        <taxon>Sphaerotilaceae</taxon>
        <taxon>Ideonella</taxon>
    </lineage>
</organism>
<evidence type="ECO:0000313" key="2">
    <source>
        <dbReference type="Proteomes" id="UP000430120"/>
    </source>
</evidence>
<name>A0A643F6C3_IDEDE</name>